<evidence type="ECO:0000256" key="1">
    <source>
        <dbReference type="SAM" id="MobiDB-lite"/>
    </source>
</evidence>
<dbReference type="AlphaFoldDB" id="A0AB34GSG5"/>
<sequence>MAVRRRFVHAHYRGIHKFQDVQRAESRSQELPRRSSLGNPPFSPYNGQSAPGALGPPARRGCSPLAGAPTPSAPRSRTALTYPSAPTTIRSCSETAGGQRRRASSERGLCSLATRRADGRGGPGGSAPRGAAKPAVTWAPFPVSALPGPRVAPEPDVAAPGNAELSYMKTFGKKKNPGTTLVAQWLRIRLPMQGTQVQSLVREDPTCRGATKPVRHNY</sequence>
<comment type="caution">
    <text evidence="2">The sequence shown here is derived from an EMBL/GenBank/DDBJ whole genome shotgun (WGS) entry which is preliminary data.</text>
</comment>
<reference evidence="2 3" key="1">
    <citation type="submission" date="2022-11" db="EMBL/GenBank/DDBJ databases">
        <title>Whole genome sequence of Eschrichtius robustus ER-17-0199.</title>
        <authorList>
            <person name="Bruniche-Olsen A."/>
            <person name="Black A.N."/>
            <person name="Fields C.J."/>
            <person name="Walden K."/>
            <person name="Dewoody J.A."/>
        </authorList>
    </citation>
    <scope>NUCLEOTIDE SEQUENCE [LARGE SCALE GENOMIC DNA]</scope>
    <source>
        <strain evidence="2">ER-17-0199</strain>
        <tissue evidence="2">Blubber</tissue>
    </source>
</reference>
<feature type="region of interest" description="Disordered" evidence="1">
    <location>
        <begin position="19"/>
        <end position="133"/>
    </location>
</feature>
<evidence type="ECO:0000313" key="2">
    <source>
        <dbReference type="EMBL" id="KAJ8782228.1"/>
    </source>
</evidence>
<feature type="compositionally biased region" description="Polar residues" evidence="1">
    <location>
        <begin position="73"/>
        <end position="96"/>
    </location>
</feature>
<gene>
    <name evidence="2" type="ORF">J1605_010207</name>
</gene>
<dbReference type="EMBL" id="JAIQCJ010002113">
    <property type="protein sequence ID" value="KAJ8782228.1"/>
    <property type="molecule type" value="Genomic_DNA"/>
</dbReference>
<proteinExistence type="predicted"/>
<dbReference type="Proteomes" id="UP001159641">
    <property type="component" value="Unassembled WGS sequence"/>
</dbReference>
<name>A0AB34GSG5_ESCRO</name>
<organism evidence="2 3">
    <name type="scientific">Eschrichtius robustus</name>
    <name type="common">California gray whale</name>
    <name type="synonym">Eschrichtius gibbosus</name>
    <dbReference type="NCBI Taxonomy" id="9764"/>
    <lineage>
        <taxon>Eukaryota</taxon>
        <taxon>Metazoa</taxon>
        <taxon>Chordata</taxon>
        <taxon>Craniata</taxon>
        <taxon>Vertebrata</taxon>
        <taxon>Euteleostomi</taxon>
        <taxon>Mammalia</taxon>
        <taxon>Eutheria</taxon>
        <taxon>Laurasiatheria</taxon>
        <taxon>Artiodactyla</taxon>
        <taxon>Whippomorpha</taxon>
        <taxon>Cetacea</taxon>
        <taxon>Mysticeti</taxon>
        <taxon>Eschrichtiidae</taxon>
        <taxon>Eschrichtius</taxon>
    </lineage>
</organism>
<feature type="compositionally biased region" description="Basic and acidic residues" evidence="1">
    <location>
        <begin position="19"/>
        <end position="33"/>
    </location>
</feature>
<accession>A0AB34GSG5</accession>
<keyword evidence="3" id="KW-1185">Reference proteome</keyword>
<evidence type="ECO:0000313" key="3">
    <source>
        <dbReference type="Proteomes" id="UP001159641"/>
    </source>
</evidence>
<protein>
    <submittedName>
        <fullName evidence="2">Uncharacterized protein</fullName>
    </submittedName>
</protein>